<evidence type="ECO:0000313" key="2">
    <source>
        <dbReference type="Proteomes" id="UP000236286"/>
    </source>
</evidence>
<accession>A0A2J7TCS8</accession>
<dbReference type="OrthoDB" id="9784658at2"/>
<protein>
    <submittedName>
        <fullName evidence="1">Uncharacterized protein</fullName>
    </submittedName>
</protein>
<organism evidence="1 2">
    <name type="scientific">Methylocella silvestris</name>
    <dbReference type="NCBI Taxonomy" id="199596"/>
    <lineage>
        <taxon>Bacteria</taxon>
        <taxon>Pseudomonadati</taxon>
        <taxon>Pseudomonadota</taxon>
        <taxon>Alphaproteobacteria</taxon>
        <taxon>Hyphomicrobiales</taxon>
        <taxon>Beijerinckiaceae</taxon>
        <taxon>Methylocella</taxon>
    </lineage>
</organism>
<dbReference type="AlphaFoldDB" id="A0A2J7TCS8"/>
<dbReference type="RefSeq" id="WP_102845133.1">
    <property type="nucleotide sequence ID" value="NZ_PDZR01000029.1"/>
</dbReference>
<proteinExistence type="predicted"/>
<name>A0A2J7TCS8_METSI</name>
<dbReference type="EMBL" id="PDZR01000029">
    <property type="protein sequence ID" value="PNG24562.1"/>
    <property type="molecule type" value="Genomic_DNA"/>
</dbReference>
<comment type="caution">
    <text evidence="1">The sequence shown here is derived from an EMBL/GenBank/DDBJ whole genome shotgun (WGS) entry which is preliminary data.</text>
</comment>
<evidence type="ECO:0000313" key="1">
    <source>
        <dbReference type="EMBL" id="PNG24562.1"/>
    </source>
</evidence>
<gene>
    <name evidence="1" type="ORF">CR492_18085</name>
</gene>
<reference evidence="1 2" key="1">
    <citation type="submission" date="2017-10" db="EMBL/GenBank/DDBJ databases">
        <title>Genome announcement of Methylocella silvestris TVC from permafrost.</title>
        <authorList>
            <person name="Wang J."/>
            <person name="Geng K."/>
            <person name="Ul-Haque F."/>
            <person name="Crombie A.T."/>
            <person name="Street L.E."/>
            <person name="Wookey P.A."/>
            <person name="Murrell J.C."/>
            <person name="Pratscher J."/>
        </authorList>
    </citation>
    <scope>NUCLEOTIDE SEQUENCE [LARGE SCALE GENOMIC DNA]</scope>
    <source>
        <strain evidence="1 2">TVC</strain>
    </source>
</reference>
<dbReference type="Proteomes" id="UP000236286">
    <property type="component" value="Unassembled WGS sequence"/>
</dbReference>
<sequence>MTDRRGQAINVIDLIDESGFSHFQRIPLALRICIAALDGIDPAAIGFIAPRALKALPRQPLTNE</sequence>